<organism evidence="1 2">
    <name type="scientific">Actinopolymorpha pittospori</name>
    <dbReference type="NCBI Taxonomy" id="648752"/>
    <lineage>
        <taxon>Bacteria</taxon>
        <taxon>Bacillati</taxon>
        <taxon>Actinomycetota</taxon>
        <taxon>Actinomycetes</taxon>
        <taxon>Propionibacteriales</taxon>
        <taxon>Actinopolymorphaceae</taxon>
        <taxon>Actinopolymorpha</taxon>
    </lineage>
</organism>
<dbReference type="InterPro" id="IPR009057">
    <property type="entry name" value="Homeodomain-like_sf"/>
</dbReference>
<accession>A0A927MVJ2</accession>
<dbReference type="AlphaFoldDB" id="A0A927MVJ2"/>
<dbReference type="Pfam" id="PF13565">
    <property type="entry name" value="HTH_32"/>
    <property type="match status" value="1"/>
</dbReference>
<comment type="caution">
    <text evidence="1">The sequence shown here is derived from an EMBL/GenBank/DDBJ whole genome shotgun (WGS) entry which is preliminary data.</text>
</comment>
<protein>
    <submittedName>
        <fullName evidence="1">Transposase</fullName>
    </submittedName>
</protein>
<evidence type="ECO:0000313" key="2">
    <source>
        <dbReference type="Proteomes" id="UP000638648"/>
    </source>
</evidence>
<dbReference type="EMBL" id="JADBEM010000001">
    <property type="protein sequence ID" value="MBE1604092.1"/>
    <property type="molecule type" value="Genomic_DNA"/>
</dbReference>
<name>A0A927MVJ2_9ACTN</name>
<sequence length="205" mass="22595">MSYRLTHSPLQHDRRILLSITKWLLIVGVSQAVQIRLSASERNGLGRIARGHKSPVRDKLRAQIVLDAARGLPNTVIARRCGVVEDTVRKWRGRFAAERLEGLKDLPRSGRPPSFTPVQVVEVKALACQIPADADVPLARWSCPELARHVVAAGVVESISTSTLRRWLSRTLSCRSWWGECFDVVDGDFLSAGGACAGDEGEHDL</sequence>
<dbReference type="Proteomes" id="UP000638648">
    <property type="component" value="Unassembled WGS sequence"/>
</dbReference>
<proteinExistence type="predicted"/>
<dbReference type="SUPFAM" id="SSF46689">
    <property type="entry name" value="Homeodomain-like"/>
    <property type="match status" value="1"/>
</dbReference>
<gene>
    <name evidence="1" type="ORF">HEB94_000940</name>
</gene>
<evidence type="ECO:0000313" key="1">
    <source>
        <dbReference type="EMBL" id="MBE1604092.1"/>
    </source>
</evidence>
<reference evidence="1" key="1">
    <citation type="submission" date="2020-10" db="EMBL/GenBank/DDBJ databases">
        <title>Sequencing the genomes of 1000 actinobacteria strains.</title>
        <authorList>
            <person name="Klenk H.-P."/>
        </authorList>
    </citation>
    <scope>NUCLEOTIDE SEQUENCE</scope>
    <source>
        <strain evidence="1">DSM 45354</strain>
    </source>
</reference>
<keyword evidence="2" id="KW-1185">Reference proteome</keyword>